<keyword evidence="4" id="KW-0238">DNA-binding</keyword>
<evidence type="ECO:0000256" key="5">
    <source>
        <dbReference type="ARBA" id="ARBA00023163"/>
    </source>
</evidence>
<evidence type="ECO:0000259" key="8">
    <source>
        <dbReference type="PROSITE" id="PS50888"/>
    </source>
</evidence>
<evidence type="ECO:0000256" key="2">
    <source>
        <dbReference type="ARBA" id="ARBA00011738"/>
    </source>
</evidence>
<evidence type="ECO:0000256" key="4">
    <source>
        <dbReference type="ARBA" id="ARBA00023125"/>
    </source>
</evidence>
<evidence type="ECO:0000256" key="7">
    <source>
        <dbReference type="SAM" id="MobiDB-lite"/>
    </source>
</evidence>
<evidence type="ECO:0000256" key="3">
    <source>
        <dbReference type="ARBA" id="ARBA00023015"/>
    </source>
</evidence>
<comment type="subcellular location">
    <subcellularLocation>
        <location evidence="1">Nucleus</location>
    </subcellularLocation>
</comment>
<dbReference type="GO" id="GO:0005634">
    <property type="term" value="C:nucleus"/>
    <property type="evidence" value="ECO:0007669"/>
    <property type="project" value="UniProtKB-SubCell"/>
</dbReference>
<proteinExistence type="predicted"/>
<dbReference type="Proteomes" id="UP000734854">
    <property type="component" value="Unassembled WGS sequence"/>
</dbReference>
<dbReference type="InterPro" id="IPR011598">
    <property type="entry name" value="bHLH_dom"/>
</dbReference>
<feature type="compositionally biased region" description="Polar residues" evidence="7">
    <location>
        <begin position="153"/>
        <end position="167"/>
    </location>
</feature>
<feature type="compositionally biased region" description="Polar residues" evidence="7">
    <location>
        <begin position="1"/>
        <end position="38"/>
    </location>
</feature>
<evidence type="ECO:0000313" key="9">
    <source>
        <dbReference type="EMBL" id="KAG6531529.1"/>
    </source>
</evidence>
<dbReference type="InterPro" id="IPR045843">
    <property type="entry name" value="IND-like"/>
</dbReference>
<evidence type="ECO:0000256" key="6">
    <source>
        <dbReference type="ARBA" id="ARBA00023242"/>
    </source>
</evidence>
<keyword evidence="6" id="KW-0539">Nucleus</keyword>
<dbReference type="PANTHER" id="PTHR16223">
    <property type="entry name" value="TRANSCRIPTION FACTOR BHLH83-RELATED"/>
    <property type="match status" value="1"/>
</dbReference>
<dbReference type="GO" id="GO:0000978">
    <property type="term" value="F:RNA polymerase II cis-regulatory region sequence-specific DNA binding"/>
    <property type="evidence" value="ECO:0007669"/>
    <property type="project" value="TreeGrafter"/>
</dbReference>
<dbReference type="OrthoDB" id="1839773at2759"/>
<reference evidence="9 10" key="1">
    <citation type="submission" date="2020-08" db="EMBL/GenBank/DDBJ databases">
        <title>Plant Genome Project.</title>
        <authorList>
            <person name="Zhang R.-G."/>
        </authorList>
    </citation>
    <scope>NUCLEOTIDE SEQUENCE [LARGE SCALE GENOMIC DNA]</scope>
    <source>
        <tissue evidence="9">Rhizome</tissue>
    </source>
</reference>
<protein>
    <recommendedName>
        <fullName evidence="8">BHLH domain-containing protein</fullName>
    </recommendedName>
</protein>
<dbReference type="GO" id="GO:0046983">
    <property type="term" value="F:protein dimerization activity"/>
    <property type="evidence" value="ECO:0007669"/>
    <property type="project" value="InterPro"/>
</dbReference>
<feature type="region of interest" description="Disordered" evidence="7">
    <location>
        <begin position="139"/>
        <end position="173"/>
    </location>
</feature>
<keyword evidence="3" id="KW-0805">Transcription regulation</keyword>
<name>A0A8J5ICB1_ZINOF</name>
<dbReference type="EMBL" id="JACMSC010000002">
    <property type="protein sequence ID" value="KAG6531529.1"/>
    <property type="molecule type" value="Genomic_DNA"/>
</dbReference>
<evidence type="ECO:0000313" key="10">
    <source>
        <dbReference type="Proteomes" id="UP000734854"/>
    </source>
</evidence>
<dbReference type="PROSITE" id="PS50888">
    <property type="entry name" value="BHLH"/>
    <property type="match status" value="1"/>
</dbReference>
<comment type="caution">
    <text evidence="9">The sequence shown here is derived from an EMBL/GenBank/DDBJ whole genome shotgun (WGS) entry which is preliminary data.</text>
</comment>
<dbReference type="PANTHER" id="PTHR16223:SF53">
    <property type="entry name" value="TRANSCRIPTION FACTOR BHLH68-LIKE"/>
    <property type="match status" value="1"/>
</dbReference>
<dbReference type="CDD" id="cd11393">
    <property type="entry name" value="bHLH_AtbHLH_like"/>
    <property type="match status" value="1"/>
</dbReference>
<gene>
    <name evidence="9" type="ORF">ZIOFF_005343</name>
</gene>
<feature type="region of interest" description="Disordered" evidence="7">
    <location>
        <begin position="1"/>
        <end position="45"/>
    </location>
</feature>
<dbReference type="FunFam" id="4.10.280.10:FF:000032">
    <property type="entry name" value="Transcription factor bHLH123 family"/>
    <property type="match status" value="1"/>
</dbReference>
<keyword evidence="10" id="KW-1185">Reference proteome</keyword>
<comment type="subunit">
    <text evidence="2">Homodimer.</text>
</comment>
<organism evidence="9 10">
    <name type="scientific">Zingiber officinale</name>
    <name type="common">Ginger</name>
    <name type="synonym">Amomum zingiber</name>
    <dbReference type="NCBI Taxonomy" id="94328"/>
    <lineage>
        <taxon>Eukaryota</taxon>
        <taxon>Viridiplantae</taxon>
        <taxon>Streptophyta</taxon>
        <taxon>Embryophyta</taxon>
        <taxon>Tracheophyta</taxon>
        <taxon>Spermatophyta</taxon>
        <taxon>Magnoliopsida</taxon>
        <taxon>Liliopsida</taxon>
        <taxon>Zingiberales</taxon>
        <taxon>Zingiberaceae</taxon>
        <taxon>Zingiber</taxon>
    </lineage>
</organism>
<feature type="compositionally biased region" description="Polar residues" evidence="7">
    <location>
        <begin position="102"/>
        <end position="121"/>
    </location>
</feature>
<feature type="region of interest" description="Disordered" evidence="7">
    <location>
        <begin position="246"/>
        <end position="265"/>
    </location>
</feature>
<dbReference type="GO" id="GO:0000981">
    <property type="term" value="F:DNA-binding transcription factor activity, RNA polymerase II-specific"/>
    <property type="evidence" value="ECO:0007669"/>
    <property type="project" value="TreeGrafter"/>
</dbReference>
<dbReference type="AlphaFoldDB" id="A0A8J5ICB1"/>
<keyword evidence="5" id="KW-0804">Transcription</keyword>
<dbReference type="InterPro" id="IPR045239">
    <property type="entry name" value="bHLH95_bHLH"/>
</dbReference>
<sequence length="302" mass="33204">MQQVIMEGSSSSGSTAPTWWSLSNTMTPFPQPPNNSEMWHQDHGSQDLPESWCQLILGGFVAEEERHGFKKMEINNSCGVLLDQLLREQVAFPSPLATQITGFHQQQHDQVQSHGSSSWNKNPILAASSPPSCVTTSFSPHNMLDFSHKPRQQSDANNSSEGNSTETAPALKKARVLGCSSKSTLIKVRKEKLGDRITTLHQLVSPFGKTDTASVLQEAIGYIRFLHSQIQALSSPYLQQQKQQAMRQQKQMQLGNDEADGDDETRKDLRSRGLCLVPVSFTMHVGSDNGADLWAAALGGGF</sequence>
<evidence type="ECO:0000256" key="1">
    <source>
        <dbReference type="ARBA" id="ARBA00004123"/>
    </source>
</evidence>
<feature type="domain" description="BHLH" evidence="8">
    <location>
        <begin position="177"/>
        <end position="226"/>
    </location>
</feature>
<accession>A0A8J5ICB1</accession>
<feature type="region of interest" description="Disordered" evidence="7">
    <location>
        <begin position="102"/>
        <end position="122"/>
    </location>
</feature>